<dbReference type="EMBL" id="OZ034815">
    <property type="protein sequence ID" value="CAL1370703.1"/>
    <property type="molecule type" value="Genomic_DNA"/>
</dbReference>
<dbReference type="Pfam" id="PF06839">
    <property type="entry name" value="Zn_ribbon_GRF"/>
    <property type="match status" value="1"/>
</dbReference>
<dbReference type="PANTHER" id="PTHR33248">
    <property type="entry name" value="ZINC ION-BINDING PROTEIN"/>
    <property type="match status" value="1"/>
</dbReference>
<keyword evidence="2 4" id="KW-0863">Zinc-finger</keyword>
<evidence type="ECO:0000256" key="4">
    <source>
        <dbReference type="PROSITE-ProRule" id="PRU01343"/>
    </source>
</evidence>
<feature type="coiled-coil region" evidence="5">
    <location>
        <begin position="69"/>
        <end position="96"/>
    </location>
</feature>
<protein>
    <recommendedName>
        <fullName evidence="7">GRF-type domain-containing protein</fullName>
    </recommendedName>
</protein>
<keyword evidence="1" id="KW-0479">Metal-binding</keyword>
<evidence type="ECO:0000259" key="7">
    <source>
        <dbReference type="PROSITE" id="PS51999"/>
    </source>
</evidence>
<keyword evidence="6" id="KW-1133">Transmembrane helix</keyword>
<keyword evidence="6" id="KW-0472">Membrane</keyword>
<feature type="transmembrane region" description="Helical" evidence="6">
    <location>
        <begin position="116"/>
        <end position="135"/>
    </location>
</feature>
<gene>
    <name evidence="8" type="ORF">LTRI10_LOCUS12809</name>
</gene>
<dbReference type="AlphaFoldDB" id="A0AAV2D9Y8"/>
<keyword evidence="3" id="KW-0862">Zinc</keyword>
<evidence type="ECO:0000313" key="9">
    <source>
        <dbReference type="Proteomes" id="UP001497516"/>
    </source>
</evidence>
<evidence type="ECO:0000256" key="5">
    <source>
        <dbReference type="SAM" id="Coils"/>
    </source>
</evidence>
<dbReference type="Proteomes" id="UP001497516">
    <property type="component" value="Chromosome 2"/>
</dbReference>
<dbReference type="PROSITE" id="PS51999">
    <property type="entry name" value="ZF_GRF"/>
    <property type="match status" value="1"/>
</dbReference>
<evidence type="ECO:0000256" key="6">
    <source>
        <dbReference type="SAM" id="Phobius"/>
    </source>
</evidence>
<keyword evidence="6" id="KW-0812">Transmembrane</keyword>
<evidence type="ECO:0000256" key="3">
    <source>
        <dbReference type="ARBA" id="ARBA00022833"/>
    </source>
</evidence>
<evidence type="ECO:0000256" key="1">
    <source>
        <dbReference type="ARBA" id="ARBA00022723"/>
    </source>
</evidence>
<sequence>MSKRRSSSATSINSGGVVLCEHNVPAVVKTSGTSTNPGRQFYGCPYWQNVDGKQKCRFFRWVERIDDGNQDLEAIIIQLEDALRLAESKAERRNKEKNALIKDMVAQGRRLNDDIWAIRLMIGIVIVSNVFFLLFCGGTKLVCRGWGEVVYVTAG</sequence>
<organism evidence="8 9">
    <name type="scientific">Linum trigynum</name>
    <dbReference type="NCBI Taxonomy" id="586398"/>
    <lineage>
        <taxon>Eukaryota</taxon>
        <taxon>Viridiplantae</taxon>
        <taxon>Streptophyta</taxon>
        <taxon>Embryophyta</taxon>
        <taxon>Tracheophyta</taxon>
        <taxon>Spermatophyta</taxon>
        <taxon>Magnoliopsida</taxon>
        <taxon>eudicotyledons</taxon>
        <taxon>Gunneridae</taxon>
        <taxon>Pentapetalae</taxon>
        <taxon>rosids</taxon>
        <taxon>fabids</taxon>
        <taxon>Malpighiales</taxon>
        <taxon>Linaceae</taxon>
        <taxon>Linum</taxon>
    </lineage>
</organism>
<reference evidence="8 9" key="1">
    <citation type="submission" date="2024-04" db="EMBL/GenBank/DDBJ databases">
        <authorList>
            <person name="Fracassetti M."/>
        </authorList>
    </citation>
    <scope>NUCLEOTIDE SEQUENCE [LARGE SCALE GENOMIC DNA]</scope>
</reference>
<keyword evidence="5" id="KW-0175">Coiled coil</keyword>
<keyword evidence="9" id="KW-1185">Reference proteome</keyword>
<dbReference type="GO" id="GO:0008270">
    <property type="term" value="F:zinc ion binding"/>
    <property type="evidence" value="ECO:0007669"/>
    <property type="project" value="UniProtKB-KW"/>
</dbReference>
<name>A0AAV2D9Y8_9ROSI</name>
<proteinExistence type="predicted"/>
<accession>A0AAV2D9Y8</accession>
<dbReference type="InterPro" id="IPR010666">
    <property type="entry name" value="Znf_GRF"/>
</dbReference>
<evidence type="ECO:0000256" key="2">
    <source>
        <dbReference type="ARBA" id="ARBA00022771"/>
    </source>
</evidence>
<feature type="domain" description="GRF-type" evidence="7">
    <location>
        <begin position="20"/>
        <end position="65"/>
    </location>
</feature>
<evidence type="ECO:0000313" key="8">
    <source>
        <dbReference type="EMBL" id="CAL1370703.1"/>
    </source>
</evidence>